<comment type="similarity">
    <text evidence="1">Belongs to the EamA transporter family.</text>
</comment>
<dbReference type="EMBL" id="CP040915">
    <property type="protein sequence ID" value="QDC26486.1"/>
    <property type="molecule type" value="Genomic_DNA"/>
</dbReference>
<evidence type="ECO:0000256" key="1">
    <source>
        <dbReference type="ARBA" id="ARBA00007362"/>
    </source>
</evidence>
<feature type="compositionally biased region" description="Low complexity" evidence="2">
    <location>
        <begin position="325"/>
        <end position="355"/>
    </location>
</feature>
<gene>
    <name evidence="5" type="ORF">FE374_03120</name>
</gene>
<dbReference type="InterPro" id="IPR037185">
    <property type="entry name" value="EmrE-like"/>
</dbReference>
<feature type="transmembrane region" description="Helical" evidence="3">
    <location>
        <begin position="210"/>
        <end position="229"/>
    </location>
</feature>
<feature type="transmembrane region" description="Helical" evidence="3">
    <location>
        <begin position="55"/>
        <end position="75"/>
    </location>
</feature>
<keyword evidence="3" id="KW-0472">Membrane</keyword>
<reference evidence="5 6" key="1">
    <citation type="submission" date="2019-05" db="EMBL/GenBank/DDBJ databases">
        <title>Georgenia *** sp. nov., and Georgenia *** sp. nov., isolated from the intestinal contents of plateau pika (Ochotona curzoniae) in the Qinghai-Tibet plateau of China.</title>
        <authorList>
            <person name="Tian Z."/>
        </authorList>
    </citation>
    <scope>NUCLEOTIDE SEQUENCE [LARGE SCALE GENOMIC DNA]</scope>
    <source>
        <strain evidence="5 6">Z443</strain>
    </source>
</reference>
<dbReference type="KEGG" id="gyu:FE374_03120"/>
<feature type="transmembrane region" description="Helical" evidence="3">
    <location>
        <begin position="147"/>
        <end position="167"/>
    </location>
</feature>
<dbReference type="OrthoDB" id="4485708at2"/>
<dbReference type="PANTHER" id="PTHR22911:SF79">
    <property type="entry name" value="MOBA-LIKE NTP TRANSFERASE DOMAIN-CONTAINING PROTEIN"/>
    <property type="match status" value="1"/>
</dbReference>
<dbReference type="Pfam" id="PF00892">
    <property type="entry name" value="EamA"/>
    <property type="match status" value="2"/>
</dbReference>
<feature type="transmembrane region" description="Helical" evidence="3">
    <location>
        <begin position="241"/>
        <end position="261"/>
    </location>
</feature>
<evidence type="ECO:0000259" key="4">
    <source>
        <dbReference type="Pfam" id="PF00892"/>
    </source>
</evidence>
<dbReference type="Proteomes" id="UP000314616">
    <property type="component" value="Chromosome"/>
</dbReference>
<dbReference type="GO" id="GO:0016020">
    <property type="term" value="C:membrane"/>
    <property type="evidence" value="ECO:0007669"/>
    <property type="project" value="InterPro"/>
</dbReference>
<sequence>MFLSSSLMGGIGAFARYIDAPGDFIAFNRSLAGLIGMTAIFLATKGFLKVRATKFTPSLLLSGVFLGLLSSLYVISTQMTTLANASFLIYTGPIYSTVLSAIFLKEPLKKSMIASLGAVLVGTLLIIGIINYTAGDGFTVGLDLDPQYMTGNLVALVSGVAYGLYLFFSRYRTDCDSNVRAGFNFLFAVVTIGVILMFRTPDLSGMDSRSWIVLAIAAVVTGFGAFYFLTVATRILLAGELAVISYQETIMATVLGLVLFAEPLTGMQALGGVLIVGGGLSQILASTKARPKRADGPDAVGAAPDREPTTPVQSAPEPAPVIASTLTADPAEPTAAPAMASAATAAAPAVAAPTAGTRSSRRTN</sequence>
<evidence type="ECO:0000313" key="6">
    <source>
        <dbReference type="Proteomes" id="UP000314616"/>
    </source>
</evidence>
<feature type="transmembrane region" description="Helical" evidence="3">
    <location>
        <begin position="87"/>
        <end position="104"/>
    </location>
</feature>
<keyword evidence="3" id="KW-1133">Transmembrane helix</keyword>
<accession>A0A5B8CE44</accession>
<dbReference type="SUPFAM" id="SSF103481">
    <property type="entry name" value="Multidrug resistance efflux transporter EmrE"/>
    <property type="match status" value="2"/>
</dbReference>
<organism evidence="5 6">
    <name type="scientific">Georgenia yuyongxinii</name>
    <dbReference type="NCBI Taxonomy" id="2589797"/>
    <lineage>
        <taxon>Bacteria</taxon>
        <taxon>Bacillati</taxon>
        <taxon>Actinomycetota</taxon>
        <taxon>Actinomycetes</taxon>
        <taxon>Micrococcales</taxon>
        <taxon>Bogoriellaceae</taxon>
        <taxon>Georgenia</taxon>
    </lineage>
</organism>
<feature type="transmembrane region" description="Helical" evidence="3">
    <location>
        <begin position="25"/>
        <end position="43"/>
    </location>
</feature>
<feature type="region of interest" description="Disordered" evidence="2">
    <location>
        <begin position="287"/>
        <end position="364"/>
    </location>
</feature>
<feature type="transmembrane region" description="Helical" evidence="3">
    <location>
        <begin position="116"/>
        <end position="135"/>
    </location>
</feature>
<feature type="transmembrane region" description="Helical" evidence="3">
    <location>
        <begin position="179"/>
        <end position="198"/>
    </location>
</feature>
<feature type="domain" description="EamA" evidence="4">
    <location>
        <begin position="2"/>
        <end position="127"/>
    </location>
</feature>
<protein>
    <submittedName>
        <fullName evidence="5">DMT family transporter</fullName>
    </submittedName>
</protein>
<feature type="domain" description="EamA" evidence="4">
    <location>
        <begin position="150"/>
        <end position="278"/>
    </location>
</feature>
<keyword evidence="3" id="KW-0812">Transmembrane</keyword>
<evidence type="ECO:0000256" key="2">
    <source>
        <dbReference type="SAM" id="MobiDB-lite"/>
    </source>
</evidence>
<dbReference type="InterPro" id="IPR000620">
    <property type="entry name" value="EamA_dom"/>
</dbReference>
<dbReference type="AlphaFoldDB" id="A0A5B8CE44"/>
<evidence type="ECO:0000313" key="5">
    <source>
        <dbReference type="EMBL" id="QDC26486.1"/>
    </source>
</evidence>
<evidence type="ECO:0000256" key="3">
    <source>
        <dbReference type="SAM" id="Phobius"/>
    </source>
</evidence>
<name>A0A5B8CE44_9MICO</name>
<dbReference type="PANTHER" id="PTHR22911">
    <property type="entry name" value="ACYL-MALONYL CONDENSING ENZYME-RELATED"/>
    <property type="match status" value="1"/>
</dbReference>
<feature type="transmembrane region" description="Helical" evidence="3">
    <location>
        <begin position="267"/>
        <end position="285"/>
    </location>
</feature>
<proteinExistence type="inferred from homology"/>